<proteinExistence type="inferred from homology"/>
<evidence type="ECO:0000313" key="13">
    <source>
        <dbReference type="EMBL" id="MFC4671074.1"/>
    </source>
</evidence>
<feature type="transmembrane region" description="Helical" evidence="11">
    <location>
        <begin position="159"/>
        <end position="182"/>
    </location>
</feature>
<comment type="caution">
    <text evidence="11">Lacks conserved residue(s) required for the propagation of feature annotation.</text>
</comment>
<evidence type="ECO:0000256" key="6">
    <source>
        <dbReference type="ARBA" id="ARBA00022692"/>
    </source>
</evidence>
<keyword evidence="10 11" id="KW-0472">Membrane</keyword>
<sequence>MAALPPPQTPALPPADAGRRRFATLRTVLALMLREMSTRYGRTPGGYLWSIIEPLGAILVLSLGFSLLIRTPSLGSSFLLFYASGYLAFDMYQTISNMVARAIFFSRPLLLYPAVTWIDAVLARFLLNSLTSVVISVLLFSGILTVIDHRGTLDLMPILEAMGLAMLLGLGVGTVNCAIAGLFPIWEVAWSIITRPLFLASAILYLYEDLPQVAREILWFNPLVHITGLMRSGFYSTYGATYASPVYVLGISLVLLAFGQILLGRYHRDILNS</sequence>
<protein>
    <recommendedName>
        <fullName evidence="11">Transport permease protein</fullName>
    </recommendedName>
</protein>
<reference evidence="14" key="1">
    <citation type="journal article" date="2019" name="Int. J. Syst. Evol. Microbiol.">
        <title>The Global Catalogue of Microorganisms (GCM) 10K type strain sequencing project: providing services to taxonomists for standard genome sequencing and annotation.</title>
        <authorList>
            <consortium name="The Broad Institute Genomics Platform"/>
            <consortium name="The Broad Institute Genome Sequencing Center for Infectious Disease"/>
            <person name="Wu L."/>
            <person name="Ma J."/>
        </authorList>
    </citation>
    <scope>NUCLEOTIDE SEQUENCE [LARGE SCALE GENOMIC DNA]</scope>
    <source>
        <strain evidence="14">CGMCC 4.7283</strain>
    </source>
</reference>
<evidence type="ECO:0000256" key="5">
    <source>
        <dbReference type="ARBA" id="ARBA00022597"/>
    </source>
</evidence>
<dbReference type="Pfam" id="PF01061">
    <property type="entry name" value="ABC2_membrane"/>
    <property type="match status" value="1"/>
</dbReference>
<evidence type="ECO:0000256" key="9">
    <source>
        <dbReference type="ARBA" id="ARBA00023047"/>
    </source>
</evidence>
<evidence type="ECO:0000256" key="11">
    <source>
        <dbReference type="RuleBase" id="RU361157"/>
    </source>
</evidence>
<evidence type="ECO:0000256" key="8">
    <source>
        <dbReference type="ARBA" id="ARBA00022989"/>
    </source>
</evidence>
<evidence type="ECO:0000256" key="1">
    <source>
        <dbReference type="ARBA" id="ARBA00004651"/>
    </source>
</evidence>
<dbReference type="InterPro" id="IPR000412">
    <property type="entry name" value="ABC_2_transport"/>
</dbReference>
<comment type="subcellular location">
    <subcellularLocation>
        <location evidence="11">Cell inner membrane</location>
        <topology evidence="11">Multi-pass membrane protein</topology>
    </subcellularLocation>
    <subcellularLocation>
        <location evidence="1">Cell membrane</location>
        <topology evidence="1">Multi-pass membrane protein</topology>
    </subcellularLocation>
</comment>
<evidence type="ECO:0000259" key="12">
    <source>
        <dbReference type="PROSITE" id="PS51012"/>
    </source>
</evidence>
<evidence type="ECO:0000256" key="4">
    <source>
        <dbReference type="ARBA" id="ARBA00022475"/>
    </source>
</evidence>
<keyword evidence="7" id="KW-0972">Capsule biogenesis/degradation</keyword>
<dbReference type="PROSITE" id="PS51012">
    <property type="entry name" value="ABC_TM2"/>
    <property type="match status" value="1"/>
</dbReference>
<evidence type="ECO:0000256" key="3">
    <source>
        <dbReference type="ARBA" id="ARBA00022448"/>
    </source>
</evidence>
<dbReference type="PANTHER" id="PTHR30413:SF10">
    <property type="entry name" value="CAPSULE POLYSACCHARIDE EXPORT INNER-MEMBRANE PROTEIN CTRC"/>
    <property type="match status" value="1"/>
</dbReference>
<dbReference type="RefSeq" id="WP_380721029.1">
    <property type="nucleotide sequence ID" value="NZ_JBHSGI010000032.1"/>
</dbReference>
<feature type="transmembrane region" description="Helical" evidence="11">
    <location>
        <begin position="46"/>
        <end position="68"/>
    </location>
</feature>
<evidence type="ECO:0000256" key="10">
    <source>
        <dbReference type="ARBA" id="ARBA00023136"/>
    </source>
</evidence>
<comment type="similarity">
    <text evidence="2 11">Belongs to the ABC-2 integral membrane protein family.</text>
</comment>
<dbReference type="PANTHER" id="PTHR30413">
    <property type="entry name" value="INNER MEMBRANE TRANSPORT PERMEASE"/>
    <property type="match status" value="1"/>
</dbReference>
<feature type="domain" description="ABC transmembrane type-2" evidence="12">
    <location>
        <begin position="45"/>
        <end position="266"/>
    </location>
</feature>
<keyword evidence="8 11" id="KW-1133">Transmembrane helix</keyword>
<accession>A0ABV9KLZ8</accession>
<keyword evidence="3 11" id="KW-0813">Transport</keyword>
<keyword evidence="14" id="KW-1185">Reference proteome</keyword>
<dbReference type="InterPro" id="IPR047817">
    <property type="entry name" value="ABC2_TM_bact-type"/>
</dbReference>
<keyword evidence="4 11" id="KW-1003">Cell membrane</keyword>
<evidence type="ECO:0000313" key="14">
    <source>
        <dbReference type="Proteomes" id="UP001595973"/>
    </source>
</evidence>
<name>A0ABV9KLZ8_9RHOB</name>
<comment type="caution">
    <text evidence="13">The sequence shown here is derived from an EMBL/GenBank/DDBJ whole genome shotgun (WGS) entry which is preliminary data.</text>
</comment>
<organism evidence="13 14">
    <name type="scientific">Seohaeicola nanhaiensis</name>
    <dbReference type="NCBI Taxonomy" id="1387282"/>
    <lineage>
        <taxon>Bacteria</taxon>
        <taxon>Pseudomonadati</taxon>
        <taxon>Pseudomonadota</taxon>
        <taxon>Alphaproteobacteria</taxon>
        <taxon>Rhodobacterales</taxon>
        <taxon>Roseobacteraceae</taxon>
        <taxon>Seohaeicola</taxon>
    </lineage>
</organism>
<feature type="transmembrane region" description="Helical" evidence="11">
    <location>
        <begin position="129"/>
        <end position="147"/>
    </location>
</feature>
<dbReference type="PRINTS" id="PR00164">
    <property type="entry name" value="ABC2TRNSPORT"/>
</dbReference>
<gene>
    <name evidence="13" type="ORF">ACFO5X_21170</name>
</gene>
<feature type="transmembrane region" description="Helical" evidence="11">
    <location>
        <begin position="244"/>
        <end position="263"/>
    </location>
</feature>
<dbReference type="EMBL" id="JBHSGI010000032">
    <property type="protein sequence ID" value="MFC4671074.1"/>
    <property type="molecule type" value="Genomic_DNA"/>
</dbReference>
<keyword evidence="6 11" id="KW-0812">Transmembrane</keyword>
<dbReference type="Proteomes" id="UP001595973">
    <property type="component" value="Unassembled WGS sequence"/>
</dbReference>
<keyword evidence="5" id="KW-0762">Sugar transport</keyword>
<dbReference type="InterPro" id="IPR013525">
    <property type="entry name" value="ABC2_TM"/>
</dbReference>
<evidence type="ECO:0000256" key="7">
    <source>
        <dbReference type="ARBA" id="ARBA00022903"/>
    </source>
</evidence>
<keyword evidence="9" id="KW-0625">Polysaccharide transport</keyword>
<evidence type="ECO:0000256" key="2">
    <source>
        <dbReference type="ARBA" id="ARBA00007783"/>
    </source>
</evidence>